<dbReference type="GO" id="GO:0071044">
    <property type="term" value="P:histone mRNA catabolic process"/>
    <property type="evidence" value="ECO:0007669"/>
    <property type="project" value="TreeGrafter"/>
</dbReference>
<dbReference type="InterPro" id="IPR044876">
    <property type="entry name" value="HRDC_dom_sf"/>
</dbReference>
<dbReference type="GO" id="GO:0071037">
    <property type="term" value="P:nuclear polyadenylation-dependent snRNA catabolic process"/>
    <property type="evidence" value="ECO:0007669"/>
    <property type="project" value="TreeGrafter"/>
</dbReference>
<keyword evidence="2" id="KW-0539">Nucleus</keyword>
<dbReference type="GO" id="GO:0071036">
    <property type="term" value="P:nuclear polyadenylation-dependent snoRNA catabolic process"/>
    <property type="evidence" value="ECO:0007669"/>
    <property type="project" value="TreeGrafter"/>
</dbReference>
<dbReference type="GO" id="GO:0005730">
    <property type="term" value="C:nucleolus"/>
    <property type="evidence" value="ECO:0007669"/>
    <property type="project" value="TreeGrafter"/>
</dbReference>
<comment type="caution">
    <text evidence="4">The sequence shown here is derived from an EMBL/GenBank/DDBJ whole genome shotgun (WGS) entry which is preliminary data.</text>
</comment>
<accession>A0A5K1U9I6</accession>
<dbReference type="InterPro" id="IPR002121">
    <property type="entry name" value="HRDC_dom"/>
</dbReference>
<dbReference type="AlphaFoldDB" id="A0A5K1U9I6"/>
<dbReference type="InterPro" id="IPR010997">
    <property type="entry name" value="HRDC-like_sf"/>
</dbReference>
<dbReference type="PROSITE" id="PS50967">
    <property type="entry name" value="HRDC"/>
    <property type="match status" value="1"/>
</dbReference>
<dbReference type="VEuPathDB" id="AmoebaDB:EHI_064630"/>
<dbReference type="SUPFAM" id="SSF47819">
    <property type="entry name" value="HRDC-like"/>
    <property type="match status" value="1"/>
</dbReference>
<evidence type="ECO:0000256" key="1">
    <source>
        <dbReference type="ARBA" id="ARBA00004123"/>
    </source>
</evidence>
<feature type="domain" description="HRDC" evidence="3">
    <location>
        <begin position="350"/>
        <end position="429"/>
    </location>
</feature>
<dbReference type="VEuPathDB" id="AmoebaDB:EHI7A_058410"/>
<organism evidence="4 5">
    <name type="scientific">Entamoeba histolytica</name>
    <dbReference type="NCBI Taxonomy" id="5759"/>
    <lineage>
        <taxon>Eukaryota</taxon>
        <taxon>Amoebozoa</taxon>
        <taxon>Evosea</taxon>
        <taxon>Archamoebae</taxon>
        <taxon>Mastigamoebida</taxon>
        <taxon>Entamoebidae</taxon>
        <taxon>Entamoeba</taxon>
    </lineage>
</organism>
<dbReference type="GO" id="GO:0071039">
    <property type="term" value="P:nuclear polyadenylation-dependent CUT catabolic process"/>
    <property type="evidence" value="ECO:0007669"/>
    <property type="project" value="TreeGrafter"/>
</dbReference>
<dbReference type="SUPFAM" id="SSF53098">
    <property type="entry name" value="Ribonuclease H-like"/>
    <property type="match status" value="1"/>
</dbReference>
<dbReference type="VEuPathDB" id="AmoebaDB:KM1_078250"/>
<gene>
    <name evidence="4" type="ORF">CL6EHI_064630</name>
</gene>
<dbReference type="GO" id="GO:0000166">
    <property type="term" value="F:nucleotide binding"/>
    <property type="evidence" value="ECO:0007669"/>
    <property type="project" value="InterPro"/>
</dbReference>
<dbReference type="InterPro" id="IPR045092">
    <property type="entry name" value="Rrp6-like"/>
</dbReference>
<dbReference type="PANTHER" id="PTHR12124:SF47">
    <property type="entry name" value="EXOSOME COMPONENT 10"/>
    <property type="match status" value="1"/>
</dbReference>
<dbReference type="Gene3D" id="3.30.420.10">
    <property type="entry name" value="Ribonuclease H-like superfamily/Ribonuclease H"/>
    <property type="match status" value="1"/>
</dbReference>
<dbReference type="Gene3D" id="1.10.150.80">
    <property type="entry name" value="HRDC domain"/>
    <property type="match status" value="1"/>
</dbReference>
<proteinExistence type="predicted"/>
<dbReference type="InterPro" id="IPR012337">
    <property type="entry name" value="RNaseH-like_sf"/>
</dbReference>
<dbReference type="Proteomes" id="UP000078387">
    <property type="component" value="Unassembled WGS sequence"/>
</dbReference>
<evidence type="ECO:0000259" key="3">
    <source>
        <dbReference type="PROSITE" id="PS50967"/>
    </source>
</evidence>
<name>A0A5K1U9I6_ENTHI</name>
<dbReference type="GO" id="GO:0071038">
    <property type="term" value="P:TRAMP-dependent tRNA surveillance pathway"/>
    <property type="evidence" value="ECO:0007669"/>
    <property type="project" value="TreeGrafter"/>
</dbReference>
<dbReference type="EMBL" id="BDEQ01000001">
    <property type="protein sequence ID" value="GAT94612.1"/>
    <property type="molecule type" value="Genomic_DNA"/>
</dbReference>
<dbReference type="GO" id="GO:0000467">
    <property type="term" value="P:exonucleolytic trimming to generate mature 3'-end of 5.8S rRNA from tricistronic rRNA transcript (SSU-rRNA, 5.8S rRNA, LSU-rRNA)"/>
    <property type="evidence" value="ECO:0007669"/>
    <property type="project" value="InterPro"/>
</dbReference>
<reference evidence="4 5" key="1">
    <citation type="submission" date="2016-05" db="EMBL/GenBank/DDBJ databases">
        <title>First whole genome sequencing of Entamoeba histolytica HM1:IMSS-clone-6.</title>
        <authorList>
            <person name="Mukherjee Avik.K."/>
            <person name="Izumyama S."/>
            <person name="Nakada-Tsukui K."/>
            <person name="Nozaki T."/>
        </authorList>
    </citation>
    <scope>NUCLEOTIDE SEQUENCE [LARGE SCALE GENOMIC DNA]</scope>
    <source>
        <strain evidence="4 5">HM1:IMSS clone 6</strain>
    </source>
</reference>
<protein>
    <recommendedName>
        <fullName evidence="3">HRDC domain-containing protein</fullName>
    </recommendedName>
</protein>
<dbReference type="GO" id="GO:0003727">
    <property type="term" value="F:single-stranded RNA binding"/>
    <property type="evidence" value="ECO:0007669"/>
    <property type="project" value="TreeGrafter"/>
</dbReference>
<dbReference type="GO" id="GO:0000176">
    <property type="term" value="C:nuclear exosome (RNase complex)"/>
    <property type="evidence" value="ECO:0007669"/>
    <property type="project" value="TreeGrafter"/>
</dbReference>
<sequence>MQNLLDDADKAIKGGVNNNEESKSHLIKLIKKVLDDLGYSDDPETILTNPKKILELSNSIIHQCNEYLNEKQNPSKILVSPKVNLSVYSLESLDHRINSKNALLPIAIENNTYEIESPILFFGDDTKQVWQYQFQDNQLLPKMEDMSLIEVSTKEELKSFMGRVMQYHQVSLSFGIDKRNNYRGYLCILFVAFSHFVYVLDILKLKESFETTSLLFESTSIEKVCYKAFGIRALYYQFKITTNNVFLLDVACQKMNICYNYADLFKTMTDRIPETNDEWMIRPYSKYVICWFGLDTLQLLNFSIKIRNKLIEQHLLHDVFVESDKEILPGGRKYEMKRIIKKRASYRKYSKEQFKAFSQLCEWREKTARNQNISVNEILKLGEIEKLIASGASSLEEFSDVLPNNGMVLLYGDEITSILHDYHFHFNSTKQHGWINVEGVFSKEEPMMIFKHCEWKEQERKLKETIQEPYDVLSTNDTTPLEQMILKKVLLTPSEEGYEELGSEHTPSPQLPESIEEIYKWSRLSRKINKKKINKM</sequence>
<dbReference type="VEuPathDB" id="AmoebaDB:EHI8A_060470"/>
<evidence type="ECO:0000256" key="2">
    <source>
        <dbReference type="ARBA" id="ARBA00023242"/>
    </source>
</evidence>
<dbReference type="VEuPathDB" id="AmoebaDB:EHI5A_062040"/>
<comment type="subcellular location">
    <subcellularLocation>
        <location evidence="1">Nucleus</location>
    </subcellularLocation>
</comment>
<evidence type="ECO:0000313" key="5">
    <source>
        <dbReference type="Proteomes" id="UP000078387"/>
    </source>
</evidence>
<evidence type="ECO:0000313" key="4">
    <source>
        <dbReference type="EMBL" id="GAT94612.1"/>
    </source>
</evidence>
<dbReference type="GO" id="GO:0071051">
    <property type="term" value="P:poly(A)-dependent snoRNA 3'-end processing"/>
    <property type="evidence" value="ECO:0007669"/>
    <property type="project" value="TreeGrafter"/>
</dbReference>
<dbReference type="PANTHER" id="PTHR12124">
    <property type="entry name" value="POLYMYOSITIS/SCLERODERMA AUTOANTIGEN-RELATED"/>
    <property type="match status" value="1"/>
</dbReference>
<dbReference type="GO" id="GO:0000175">
    <property type="term" value="F:3'-5'-RNA exonuclease activity"/>
    <property type="evidence" value="ECO:0007669"/>
    <property type="project" value="InterPro"/>
</dbReference>
<dbReference type="GO" id="GO:0071035">
    <property type="term" value="P:nuclear polyadenylation-dependent rRNA catabolic process"/>
    <property type="evidence" value="ECO:0007669"/>
    <property type="project" value="TreeGrafter"/>
</dbReference>
<dbReference type="GO" id="GO:0071040">
    <property type="term" value="P:nuclear polyadenylation-dependent antisense transcript catabolic process"/>
    <property type="evidence" value="ECO:0007669"/>
    <property type="project" value="TreeGrafter"/>
</dbReference>
<dbReference type="InterPro" id="IPR036397">
    <property type="entry name" value="RNaseH_sf"/>
</dbReference>
<dbReference type="OMA" id="MESENEC"/>